<comment type="caution">
    <text evidence="2">The sequence shown here is derived from an EMBL/GenBank/DDBJ whole genome shotgun (WGS) entry which is preliminary data.</text>
</comment>
<dbReference type="InterPro" id="IPR016181">
    <property type="entry name" value="Acyl_CoA_acyltransferase"/>
</dbReference>
<gene>
    <name evidence="2" type="ORF">VCO01S_00170</name>
</gene>
<evidence type="ECO:0000313" key="3">
    <source>
        <dbReference type="Proteomes" id="UP000318242"/>
    </source>
</evidence>
<reference evidence="2 3" key="1">
    <citation type="submission" date="2019-06" db="EMBL/GenBank/DDBJ databases">
        <title>Whole genome shotgun sequence of Vibrio comitans NBRC 102076.</title>
        <authorList>
            <person name="Hosoyama A."/>
            <person name="Uohara A."/>
            <person name="Ohji S."/>
            <person name="Ichikawa N."/>
        </authorList>
    </citation>
    <scope>NUCLEOTIDE SEQUENCE [LARGE SCALE GENOMIC DNA]</scope>
    <source>
        <strain evidence="2 3">NBRC 102076</strain>
    </source>
</reference>
<dbReference type="Pfam" id="PF00583">
    <property type="entry name" value="Acetyltransf_1"/>
    <property type="match status" value="1"/>
</dbReference>
<dbReference type="Proteomes" id="UP000318242">
    <property type="component" value="Unassembled WGS sequence"/>
</dbReference>
<dbReference type="InterPro" id="IPR000182">
    <property type="entry name" value="GNAT_dom"/>
</dbReference>
<proteinExistence type="predicted"/>
<dbReference type="AlphaFoldDB" id="A0A4Y3IJF1"/>
<protein>
    <recommendedName>
        <fullName evidence="1">N-acetyltransferase domain-containing protein</fullName>
    </recommendedName>
</protein>
<dbReference type="GO" id="GO:0016747">
    <property type="term" value="F:acyltransferase activity, transferring groups other than amino-acyl groups"/>
    <property type="evidence" value="ECO:0007669"/>
    <property type="project" value="InterPro"/>
</dbReference>
<accession>A0A4Y3IJF1</accession>
<dbReference type="OrthoDB" id="2380306at2"/>
<keyword evidence="3" id="KW-1185">Reference proteome</keyword>
<evidence type="ECO:0000313" key="2">
    <source>
        <dbReference type="EMBL" id="GEA58824.1"/>
    </source>
</evidence>
<dbReference type="RefSeq" id="WP_141268248.1">
    <property type="nucleotide sequence ID" value="NZ_BJLH01000001.1"/>
</dbReference>
<evidence type="ECO:0000259" key="1">
    <source>
        <dbReference type="PROSITE" id="PS51186"/>
    </source>
</evidence>
<dbReference type="Gene3D" id="3.40.630.30">
    <property type="match status" value="1"/>
</dbReference>
<dbReference type="SUPFAM" id="SSF55729">
    <property type="entry name" value="Acyl-CoA N-acyltransferases (Nat)"/>
    <property type="match status" value="1"/>
</dbReference>
<name>A0A4Y3IJF1_9VIBR</name>
<dbReference type="CDD" id="cd04301">
    <property type="entry name" value="NAT_SF"/>
    <property type="match status" value="1"/>
</dbReference>
<dbReference type="PROSITE" id="PS51186">
    <property type="entry name" value="GNAT"/>
    <property type="match status" value="1"/>
</dbReference>
<organism evidence="2 3">
    <name type="scientific">Vibrio comitans NBRC 102076</name>
    <dbReference type="NCBI Taxonomy" id="1219078"/>
    <lineage>
        <taxon>Bacteria</taxon>
        <taxon>Pseudomonadati</taxon>
        <taxon>Pseudomonadota</taxon>
        <taxon>Gammaproteobacteria</taxon>
        <taxon>Vibrionales</taxon>
        <taxon>Vibrionaceae</taxon>
        <taxon>Vibrio</taxon>
    </lineage>
</organism>
<feature type="domain" description="N-acetyltransferase" evidence="1">
    <location>
        <begin position="5"/>
        <end position="148"/>
    </location>
</feature>
<dbReference type="EMBL" id="BJLH01000001">
    <property type="protein sequence ID" value="GEA58824.1"/>
    <property type="molecule type" value="Genomic_DNA"/>
</dbReference>
<sequence length="148" mass="16734">MTIDIRFRYYQSNDREDCLKVFDANCPEFFAPNERSDYADFLDSSPEDYEVCMLGSDVIGAFGLSGNDPLYKSINWIMISPKAQGLGIGAKFMERAINLANEHRLSHIKIAASHLSAPFFAKYGALSISEVKDGWGPDMHRIDMELHF</sequence>